<dbReference type="GO" id="GO:0008837">
    <property type="term" value="F:diaminopimelate epimerase activity"/>
    <property type="evidence" value="ECO:0007669"/>
    <property type="project" value="UniProtKB-EC"/>
</dbReference>
<comment type="caution">
    <text evidence="10">The sequence shown here is derived from an EMBL/GenBank/DDBJ whole genome shotgun (WGS) entry which is preliminary data.</text>
</comment>
<keyword evidence="4 8" id="KW-0028">Amino-acid biosynthesis</keyword>
<evidence type="ECO:0000256" key="6">
    <source>
        <dbReference type="ARBA" id="ARBA00023235"/>
    </source>
</evidence>
<keyword evidence="5 8" id="KW-0457">Lysine biosynthesis</keyword>
<name>A0ABT2T758_9FIRM</name>
<dbReference type="Proteomes" id="UP001652432">
    <property type="component" value="Unassembled WGS sequence"/>
</dbReference>
<evidence type="ECO:0000256" key="4">
    <source>
        <dbReference type="ARBA" id="ARBA00022605"/>
    </source>
</evidence>
<feature type="binding site" evidence="8">
    <location>
        <begin position="216"/>
        <end position="217"/>
    </location>
    <ligand>
        <name>substrate</name>
    </ligand>
</feature>
<comment type="similarity">
    <text evidence="2 8">Belongs to the diaminopimelate epimerase family.</text>
</comment>
<evidence type="ECO:0000256" key="2">
    <source>
        <dbReference type="ARBA" id="ARBA00010219"/>
    </source>
</evidence>
<reference evidence="10 11" key="1">
    <citation type="journal article" date="2021" name="ISME Commun">
        <title>Automated analysis of genomic sequences facilitates high-throughput and comprehensive description of bacteria.</title>
        <authorList>
            <person name="Hitch T.C.A."/>
        </authorList>
    </citation>
    <scope>NUCLEOTIDE SEQUENCE [LARGE SCALE GENOMIC DNA]</scope>
    <source>
        <strain evidence="10 11">Sanger_18</strain>
    </source>
</reference>
<evidence type="ECO:0000313" key="11">
    <source>
        <dbReference type="Proteomes" id="UP001652432"/>
    </source>
</evidence>
<dbReference type="HAMAP" id="MF_00197">
    <property type="entry name" value="DAP_epimerase"/>
    <property type="match status" value="1"/>
</dbReference>
<proteinExistence type="inferred from homology"/>
<dbReference type="EMBL" id="JAOQKJ010000016">
    <property type="protein sequence ID" value="MCU6745706.1"/>
    <property type="molecule type" value="Genomic_DNA"/>
</dbReference>
<dbReference type="RefSeq" id="WP_262575742.1">
    <property type="nucleotide sequence ID" value="NZ_JAOQKJ010000016.1"/>
</dbReference>
<accession>A0ABT2T758</accession>
<dbReference type="NCBIfam" id="TIGR00652">
    <property type="entry name" value="DapF"/>
    <property type="match status" value="1"/>
</dbReference>
<keyword evidence="11" id="KW-1185">Reference proteome</keyword>
<feature type="binding site" evidence="8">
    <location>
        <position position="12"/>
    </location>
    <ligand>
        <name>substrate</name>
    </ligand>
</feature>
<evidence type="ECO:0000256" key="1">
    <source>
        <dbReference type="ARBA" id="ARBA00005196"/>
    </source>
</evidence>
<feature type="active site" evidence="9">
    <location>
        <position position="74"/>
    </location>
</feature>
<feature type="site" description="Could be important to modulate the pK values of the two catalytic cysteine residues" evidence="8">
    <location>
        <position position="167"/>
    </location>
</feature>
<evidence type="ECO:0000256" key="3">
    <source>
        <dbReference type="ARBA" id="ARBA00013080"/>
    </source>
</evidence>
<feature type="binding site" evidence="8">
    <location>
        <position position="65"/>
    </location>
    <ligand>
        <name>substrate</name>
    </ligand>
</feature>
<dbReference type="Gene3D" id="3.10.310.10">
    <property type="entry name" value="Diaminopimelate Epimerase, Chain A, domain 1"/>
    <property type="match status" value="2"/>
</dbReference>
<protein>
    <recommendedName>
        <fullName evidence="3 8">Diaminopimelate epimerase</fullName>
        <shortName evidence="8">DAP epimerase</shortName>
        <ecNumber evidence="3 8">5.1.1.7</ecNumber>
    </recommendedName>
    <alternativeName>
        <fullName evidence="8">PLP-independent amino acid racemase</fullName>
    </alternativeName>
</protein>
<comment type="catalytic activity">
    <reaction evidence="7 8">
        <text>(2S,6S)-2,6-diaminopimelate = meso-2,6-diaminopimelate</text>
        <dbReference type="Rhea" id="RHEA:15393"/>
        <dbReference type="ChEBI" id="CHEBI:57609"/>
        <dbReference type="ChEBI" id="CHEBI:57791"/>
        <dbReference type="EC" id="5.1.1.7"/>
    </reaction>
</comment>
<comment type="pathway">
    <text evidence="1 8">Amino-acid biosynthesis; L-lysine biosynthesis via DAP pathway; DL-2,6-diaminopimelate from LL-2,6-diaminopimelate: step 1/1.</text>
</comment>
<keyword evidence="8" id="KW-0963">Cytoplasm</keyword>
<comment type="function">
    <text evidence="8">Catalyzes the stereoinversion of LL-2,6-diaminopimelate (L,L-DAP) to meso-diaminopimelate (meso-DAP), a precursor of L-lysine and an essential component of the bacterial peptidoglycan.</text>
</comment>
<comment type="caution">
    <text evidence="8">Lacks conserved residue(s) required for the propagation of feature annotation.</text>
</comment>
<dbReference type="InterPro" id="IPR001653">
    <property type="entry name" value="DAP_epimerase_DapF"/>
</dbReference>
<dbReference type="PROSITE" id="PS01326">
    <property type="entry name" value="DAP_EPIMERASE"/>
    <property type="match status" value="1"/>
</dbReference>
<feature type="active site" description="Proton acceptor" evidence="8">
    <location>
        <position position="225"/>
    </location>
</feature>
<evidence type="ECO:0000313" key="10">
    <source>
        <dbReference type="EMBL" id="MCU6745706.1"/>
    </source>
</evidence>
<comment type="subunit">
    <text evidence="8">Homodimer.</text>
</comment>
<dbReference type="PANTHER" id="PTHR31689">
    <property type="entry name" value="DIAMINOPIMELATE EPIMERASE, CHLOROPLASTIC"/>
    <property type="match status" value="1"/>
</dbReference>
<feature type="binding site" evidence="8">
    <location>
        <position position="165"/>
    </location>
    <ligand>
        <name>substrate</name>
    </ligand>
</feature>
<organism evidence="10 11">
    <name type="scientific">Suilimivivens aceti</name>
    <dbReference type="NCBI Taxonomy" id="2981774"/>
    <lineage>
        <taxon>Bacteria</taxon>
        <taxon>Bacillati</taxon>
        <taxon>Bacillota</taxon>
        <taxon>Clostridia</taxon>
        <taxon>Lachnospirales</taxon>
        <taxon>Lachnospiraceae</taxon>
        <taxon>Suilimivivens</taxon>
    </lineage>
</organism>
<sequence>MLKFTKMHGCGNDYIYIDGARERIPAEQKPELVRRLSDRHFGIGGDGVIFINPSDQADFEMEMYNMDGTRAEMCGNGIRCVAKYVYDKGLTDQTQISVISAGRIKYLDLHVENGRVSTVKVNMGEPILKACEIPVLAEDEKGEVIAEPIEIEGKAYRMTCVSMGNPHAVVFVEDVQDFPLEQVGPGLEKHPRFPKRVNAEFVKILDEETIEMRVWERGTGETLACGTGACAAAVACSLNGLTKDTVTVKLLGGTLQIQWDKAENRVYMTGPATTVFEGEIEI</sequence>
<feature type="site" description="Could be important to modulate the pK values of the two catalytic cysteine residues" evidence="8">
    <location>
        <position position="216"/>
    </location>
</feature>
<feature type="binding site" evidence="8">
    <location>
        <begin position="75"/>
        <end position="76"/>
    </location>
    <ligand>
        <name>substrate</name>
    </ligand>
</feature>
<feature type="binding site" evidence="8">
    <location>
        <position position="198"/>
    </location>
    <ligand>
        <name>substrate</name>
    </ligand>
</feature>
<evidence type="ECO:0000256" key="5">
    <source>
        <dbReference type="ARBA" id="ARBA00023154"/>
    </source>
</evidence>
<evidence type="ECO:0000256" key="7">
    <source>
        <dbReference type="ARBA" id="ARBA00051712"/>
    </source>
</evidence>
<evidence type="ECO:0000256" key="8">
    <source>
        <dbReference type="HAMAP-Rule" id="MF_00197"/>
    </source>
</evidence>
<dbReference type="PANTHER" id="PTHR31689:SF0">
    <property type="entry name" value="DIAMINOPIMELATE EPIMERASE"/>
    <property type="match status" value="1"/>
</dbReference>
<dbReference type="SUPFAM" id="SSF54506">
    <property type="entry name" value="Diaminopimelate epimerase-like"/>
    <property type="match status" value="2"/>
</dbReference>
<feature type="active site" description="Proton donor" evidence="8">
    <location>
        <position position="74"/>
    </location>
</feature>
<evidence type="ECO:0000256" key="9">
    <source>
        <dbReference type="PROSITE-ProRule" id="PRU10125"/>
    </source>
</evidence>
<dbReference type="Pfam" id="PF01678">
    <property type="entry name" value="DAP_epimerase"/>
    <property type="match status" value="2"/>
</dbReference>
<keyword evidence="6 8" id="KW-0413">Isomerase</keyword>
<gene>
    <name evidence="8 10" type="primary">dapF</name>
    <name evidence="10" type="ORF">OCV77_14620</name>
</gene>
<dbReference type="EC" id="5.1.1.7" evidence="3 8"/>
<dbReference type="InterPro" id="IPR018510">
    <property type="entry name" value="DAP_epimerase_AS"/>
</dbReference>
<feature type="binding site" evidence="8">
    <location>
        <begin position="226"/>
        <end position="227"/>
    </location>
    <ligand>
        <name>substrate</name>
    </ligand>
</feature>
<comment type="subcellular location">
    <subcellularLocation>
        <location evidence="8">Cytoplasm</location>
    </subcellularLocation>
</comment>